<reference evidence="3" key="1">
    <citation type="submission" date="2022-12" db="EMBL/GenBank/DDBJ databases">
        <title>Paraconexibacter alkalitolerans sp. nov. and Baekduia alba sp. nov., isolated from soil and emended description of the genera Paraconexibacter (Chun et al., 2020) and Baekduia (An et al., 2020).</title>
        <authorList>
            <person name="Vieira S."/>
            <person name="Huber K.J."/>
            <person name="Geppert A."/>
            <person name="Wolf J."/>
            <person name="Neumann-Schaal M."/>
            <person name="Muesken M."/>
            <person name="Overmann J."/>
        </authorList>
    </citation>
    <scope>NUCLEOTIDE SEQUENCE</scope>
    <source>
        <strain evidence="3">AEG42_29</strain>
    </source>
</reference>
<dbReference type="Pfam" id="PF01522">
    <property type="entry name" value="Polysacc_deac_1"/>
    <property type="match status" value="1"/>
</dbReference>
<dbReference type="AlphaFoldDB" id="A0AAU7AT89"/>
<feature type="region of interest" description="Disordered" evidence="1">
    <location>
        <begin position="57"/>
        <end position="91"/>
    </location>
</feature>
<evidence type="ECO:0000256" key="1">
    <source>
        <dbReference type="SAM" id="MobiDB-lite"/>
    </source>
</evidence>
<feature type="compositionally biased region" description="Basic and acidic residues" evidence="1">
    <location>
        <begin position="57"/>
        <end position="68"/>
    </location>
</feature>
<protein>
    <recommendedName>
        <fullName evidence="2">NodB homology domain-containing protein</fullName>
    </recommendedName>
</protein>
<gene>
    <name evidence="3" type="ORF">DSM112329_01672</name>
</gene>
<dbReference type="Gene3D" id="3.20.20.370">
    <property type="entry name" value="Glycoside hydrolase/deacetylase"/>
    <property type="match status" value="1"/>
</dbReference>
<dbReference type="InterPro" id="IPR050248">
    <property type="entry name" value="Polysacc_deacetylase_ArnD"/>
</dbReference>
<name>A0AAU7AT89_9ACTN</name>
<feature type="domain" description="NodB homology" evidence="2">
    <location>
        <begin position="117"/>
        <end position="297"/>
    </location>
</feature>
<dbReference type="PROSITE" id="PS51677">
    <property type="entry name" value="NODB"/>
    <property type="match status" value="1"/>
</dbReference>
<dbReference type="EMBL" id="CP114014">
    <property type="protein sequence ID" value="XAY04834.1"/>
    <property type="molecule type" value="Genomic_DNA"/>
</dbReference>
<evidence type="ECO:0000259" key="2">
    <source>
        <dbReference type="PROSITE" id="PS51677"/>
    </source>
</evidence>
<sequence>MQARGRPPNTLDGPVSVVGRSLRALARSWQQRSVQIASLGALALVLAFSAVVPFERSPERSARAERAPQRTLSEPPARRIVGPEKLPAPSPADAETTAVLAVGKAVGPIRHGGGARHMVALTFDDGPGPFTGPLLAVLRRTNTPATFFQVGRNLDENPLPARATTLLDEVELADHTYTHNSLVTMDFGKQQDEIVSSAATMQAHGEAAPRLFRPPYGAYNQDTLRLMNERGMAMILWSVDSEDYTRPGVDRIVDNVMKAVKPGSIILMHDGGGERSQTVAAVAKIIKRLRGRGYGLVTVPELLLKDPPQKADQEVAVVPPGAGEGAG</sequence>
<evidence type="ECO:0000313" key="3">
    <source>
        <dbReference type="EMBL" id="XAY04834.1"/>
    </source>
</evidence>
<dbReference type="GO" id="GO:0016810">
    <property type="term" value="F:hydrolase activity, acting on carbon-nitrogen (but not peptide) bonds"/>
    <property type="evidence" value="ECO:0007669"/>
    <property type="project" value="InterPro"/>
</dbReference>
<dbReference type="InterPro" id="IPR002509">
    <property type="entry name" value="NODB_dom"/>
</dbReference>
<dbReference type="GO" id="GO:0005975">
    <property type="term" value="P:carbohydrate metabolic process"/>
    <property type="evidence" value="ECO:0007669"/>
    <property type="project" value="InterPro"/>
</dbReference>
<dbReference type="PANTHER" id="PTHR10587">
    <property type="entry name" value="GLYCOSYL TRANSFERASE-RELATED"/>
    <property type="match status" value="1"/>
</dbReference>
<accession>A0AAU7AT89</accession>
<organism evidence="3">
    <name type="scientific">Paraconexibacter sp. AEG42_29</name>
    <dbReference type="NCBI Taxonomy" id="2997339"/>
    <lineage>
        <taxon>Bacteria</taxon>
        <taxon>Bacillati</taxon>
        <taxon>Actinomycetota</taxon>
        <taxon>Thermoleophilia</taxon>
        <taxon>Solirubrobacterales</taxon>
        <taxon>Paraconexibacteraceae</taxon>
        <taxon>Paraconexibacter</taxon>
    </lineage>
</organism>
<dbReference type="KEGG" id="parq:DSM112329_01672"/>
<proteinExistence type="predicted"/>
<dbReference type="CDD" id="cd10917">
    <property type="entry name" value="CE4_NodB_like_6s_7s"/>
    <property type="match status" value="1"/>
</dbReference>
<dbReference type="SUPFAM" id="SSF88713">
    <property type="entry name" value="Glycoside hydrolase/deacetylase"/>
    <property type="match status" value="1"/>
</dbReference>
<dbReference type="InterPro" id="IPR011330">
    <property type="entry name" value="Glyco_hydro/deAcase_b/a-brl"/>
</dbReference>